<dbReference type="EMBL" id="CAJVQA010031290">
    <property type="protein sequence ID" value="CAG8801066.1"/>
    <property type="molecule type" value="Genomic_DNA"/>
</dbReference>
<feature type="domain" description="DDE-1" evidence="1">
    <location>
        <begin position="40"/>
        <end position="142"/>
    </location>
</feature>
<evidence type="ECO:0000259" key="1">
    <source>
        <dbReference type="Pfam" id="PF03184"/>
    </source>
</evidence>
<accession>A0A9N9PA18</accession>
<reference evidence="2" key="1">
    <citation type="submission" date="2021-06" db="EMBL/GenBank/DDBJ databases">
        <authorList>
            <person name="Kallberg Y."/>
            <person name="Tangrot J."/>
            <person name="Rosling A."/>
        </authorList>
    </citation>
    <scope>NUCLEOTIDE SEQUENCE</scope>
    <source>
        <strain evidence="2">FL966</strain>
    </source>
</reference>
<dbReference type="AlphaFoldDB" id="A0A9N9PA18"/>
<dbReference type="Proteomes" id="UP000789759">
    <property type="component" value="Unassembled WGS sequence"/>
</dbReference>
<name>A0A9N9PA18_9GLOM</name>
<feature type="non-terminal residue" evidence="2">
    <location>
        <position position="1"/>
    </location>
</feature>
<evidence type="ECO:0000313" key="2">
    <source>
        <dbReference type="EMBL" id="CAG8801066.1"/>
    </source>
</evidence>
<organism evidence="2 3">
    <name type="scientific">Cetraspora pellucida</name>
    <dbReference type="NCBI Taxonomy" id="1433469"/>
    <lineage>
        <taxon>Eukaryota</taxon>
        <taxon>Fungi</taxon>
        <taxon>Fungi incertae sedis</taxon>
        <taxon>Mucoromycota</taxon>
        <taxon>Glomeromycotina</taxon>
        <taxon>Glomeromycetes</taxon>
        <taxon>Diversisporales</taxon>
        <taxon>Gigasporaceae</taxon>
        <taxon>Cetraspora</taxon>
    </lineage>
</organism>
<dbReference type="GO" id="GO:0003676">
    <property type="term" value="F:nucleic acid binding"/>
    <property type="evidence" value="ECO:0007669"/>
    <property type="project" value="InterPro"/>
</dbReference>
<sequence length="142" mass="16051">NNKAVKVRSRVQRTYKISEKLTVIQEAKWIGVLATSRCFANGNKLPPIVIFKGVRISSNLPCGIVVCMHKSAWMDENLMSEWINQVWNKRPGALIVNKPLSLLVMNSFEGHLTDIVKNKYAINNIHKAIILECLISIIQPLD</sequence>
<dbReference type="OrthoDB" id="2436522at2759"/>
<comment type="caution">
    <text evidence="2">The sequence shown here is derived from an EMBL/GenBank/DDBJ whole genome shotgun (WGS) entry which is preliminary data.</text>
</comment>
<evidence type="ECO:0000313" key="3">
    <source>
        <dbReference type="Proteomes" id="UP000789759"/>
    </source>
</evidence>
<proteinExistence type="predicted"/>
<protein>
    <submittedName>
        <fullName evidence="2">22678_t:CDS:1</fullName>
    </submittedName>
</protein>
<keyword evidence="3" id="KW-1185">Reference proteome</keyword>
<dbReference type="InterPro" id="IPR004875">
    <property type="entry name" value="DDE_SF_endonuclease_dom"/>
</dbReference>
<feature type="non-terminal residue" evidence="2">
    <location>
        <position position="142"/>
    </location>
</feature>
<gene>
    <name evidence="2" type="ORF">CPELLU_LOCUS17718</name>
</gene>
<dbReference type="Pfam" id="PF03184">
    <property type="entry name" value="DDE_1"/>
    <property type="match status" value="1"/>
</dbReference>